<feature type="compositionally biased region" description="Low complexity" evidence="1">
    <location>
        <begin position="269"/>
        <end position="279"/>
    </location>
</feature>
<reference evidence="3 4" key="1">
    <citation type="journal article" date="2020" name="bioRxiv">
        <title>Whole genome comparisons of ergot fungi reveals the divergence and evolution of species within the genus Claviceps are the result of varying mechanisms driving genome evolution and host range expansion.</title>
        <authorList>
            <person name="Wyka S.A."/>
            <person name="Mondo S.J."/>
            <person name="Liu M."/>
            <person name="Dettman J."/>
            <person name="Nalam V."/>
            <person name="Broders K.D."/>
        </authorList>
    </citation>
    <scope>NUCLEOTIDE SEQUENCE [LARGE SCALE GENOMIC DNA]</scope>
    <source>
        <strain evidence="3 4">Clav52</strain>
    </source>
</reference>
<evidence type="ECO:0008006" key="5">
    <source>
        <dbReference type="Google" id="ProtNLM"/>
    </source>
</evidence>
<feature type="compositionally biased region" description="Polar residues" evidence="1">
    <location>
        <begin position="208"/>
        <end position="220"/>
    </location>
</feature>
<keyword evidence="2" id="KW-0732">Signal</keyword>
<dbReference type="AlphaFoldDB" id="A0A9P7U2Z2"/>
<gene>
    <name evidence="3" type="ORF">E4U09_007672</name>
</gene>
<sequence length="322" mass="32852">MKTTVTLAMMAAVASAVNPGEHMYFRRNATEPMTTLVVKTTQLHTIVSCAPTVTNCPAHATGIATLPDSEKITKVVTDTVILATTVCPVTDIAKASSSAINSAQSSNNPAQVTGTNTPSAPPALTTEVTDVVTDKTYTITMGTGSDASLATRTVRTTLKKTVTVPYADVTAAPTSTAPTSTAPTSTADTTTTAWATKKVTKTVKISKARTSTTAGSQPTGSGSGDCPVSTVTVTVAAPTVYVTVGGASCTADQKPVATNEPTSSQPPVDTQKPSSQPSPTDDDDDTVPTQKATPTLAPYPTGNGTHPTSGRVKPTGFAIIHR</sequence>
<feature type="compositionally biased region" description="Polar residues" evidence="1">
    <location>
        <begin position="259"/>
        <end position="268"/>
    </location>
</feature>
<evidence type="ECO:0000256" key="1">
    <source>
        <dbReference type="SAM" id="MobiDB-lite"/>
    </source>
</evidence>
<evidence type="ECO:0000313" key="4">
    <source>
        <dbReference type="Proteomes" id="UP000707071"/>
    </source>
</evidence>
<organism evidence="3 4">
    <name type="scientific">Claviceps aff. purpurea</name>
    <dbReference type="NCBI Taxonomy" id="1967640"/>
    <lineage>
        <taxon>Eukaryota</taxon>
        <taxon>Fungi</taxon>
        <taxon>Dikarya</taxon>
        <taxon>Ascomycota</taxon>
        <taxon>Pezizomycotina</taxon>
        <taxon>Sordariomycetes</taxon>
        <taxon>Hypocreomycetidae</taxon>
        <taxon>Hypocreales</taxon>
        <taxon>Clavicipitaceae</taxon>
        <taxon>Claviceps</taxon>
    </lineage>
</organism>
<evidence type="ECO:0000256" key="2">
    <source>
        <dbReference type="SAM" id="SignalP"/>
    </source>
</evidence>
<comment type="caution">
    <text evidence="3">The sequence shown here is derived from an EMBL/GenBank/DDBJ whole genome shotgun (WGS) entry which is preliminary data.</text>
</comment>
<feature type="signal peptide" evidence="2">
    <location>
        <begin position="1"/>
        <end position="16"/>
    </location>
</feature>
<protein>
    <recommendedName>
        <fullName evidence="5">Lustrin A</fullName>
    </recommendedName>
</protein>
<feature type="region of interest" description="Disordered" evidence="1">
    <location>
        <begin position="253"/>
        <end position="322"/>
    </location>
</feature>
<dbReference type="EMBL" id="SRRH01000081">
    <property type="protein sequence ID" value="KAG6299895.1"/>
    <property type="molecule type" value="Genomic_DNA"/>
</dbReference>
<dbReference type="Proteomes" id="UP000707071">
    <property type="component" value="Unassembled WGS sequence"/>
</dbReference>
<feature type="region of interest" description="Disordered" evidence="1">
    <location>
        <begin position="102"/>
        <end position="124"/>
    </location>
</feature>
<accession>A0A9P7U2Z2</accession>
<name>A0A9P7U2Z2_9HYPO</name>
<evidence type="ECO:0000313" key="3">
    <source>
        <dbReference type="EMBL" id="KAG6299895.1"/>
    </source>
</evidence>
<keyword evidence="4" id="KW-1185">Reference proteome</keyword>
<feature type="region of interest" description="Disordered" evidence="1">
    <location>
        <begin position="201"/>
        <end position="227"/>
    </location>
</feature>
<feature type="chain" id="PRO_5040202554" description="Lustrin A" evidence="2">
    <location>
        <begin position="17"/>
        <end position="322"/>
    </location>
</feature>
<proteinExistence type="predicted"/>